<dbReference type="Pfam" id="PF13472">
    <property type="entry name" value="Lipase_GDSL_2"/>
    <property type="match status" value="1"/>
</dbReference>
<evidence type="ECO:0000313" key="4">
    <source>
        <dbReference type="Proteomes" id="UP000198598"/>
    </source>
</evidence>
<dbReference type="InterPro" id="IPR013830">
    <property type="entry name" value="SGNH_hydro"/>
</dbReference>
<feature type="domain" description="SGNH hydrolase-type esterase" evidence="2">
    <location>
        <begin position="48"/>
        <end position="222"/>
    </location>
</feature>
<gene>
    <name evidence="3" type="ORF">SAMN05216167_105280</name>
</gene>
<evidence type="ECO:0000259" key="2">
    <source>
        <dbReference type="Pfam" id="PF13472"/>
    </source>
</evidence>
<accession>A0A1I1T7R2</accession>
<organism evidence="3 4">
    <name type="scientific">Spirosoma endophyticum</name>
    <dbReference type="NCBI Taxonomy" id="662367"/>
    <lineage>
        <taxon>Bacteria</taxon>
        <taxon>Pseudomonadati</taxon>
        <taxon>Bacteroidota</taxon>
        <taxon>Cytophagia</taxon>
        <taxon>Cytophagales</taxon>
        <taxon>Cytophagaceae</taxon>
        <taxon>Spirosoma</taxon>
    </lineage>
</organism>
<protein>
    <submittedName>
        <fullName evidence="3">Lysophospholipase L1</fullName>
    </submittedName>
</protein>
<feature type="chain" id="PRO_5011566305" evidence="1">
    <location>
        <begin position="25"/>
        <end position="241"/>
    </location>
</feature>
<feature type="signal peptide" evidence="1">
    <location>
        <begin position="1"/>
        <end position="24"/>
    </location>
</feature>
<dbReference type="CDD" id="cd01832">
    <property type="entry name" value="SGNH_hydrolase_like_1"/>
    <property type="match status" value="1"/>
</dbReference>
<evidence type="ECO:0000313" key="3">
    <source>
        <dbReference type="EMBL" id="SFD51450.1"/>
    </source>
</evidence>
<name>A0A1I1T7R2_9BACT</name>
<dbReference type="SUPFAM" id="SSF52266">
    <property type="entry name" value="SGNH hydrolase"/>
    <property type="match status" value="1"/>
</dbReference>
<dbReference type="PROSITE" id="PS51257">
    <property type="entry name" value="PROKAR_LIPOPROTEIN"/>
    <property type="match status" value="1"/>
</dbReference>
<proteinExistence type="predicted"/>
<dbReference type="Proteomes" id="UP000198598">
    <property type="component" value="Unassembled WGS sequence"/>
</dbReference>
<sequence length="241" mass="26570">MVILKITQICRVAVAIFISLLACTQRTTEPDMIVNPNADASAYSFLSLGDSYTIGESVSANYRWSVQLADMLRKDGEDVGEPDIIARTGWTTAELQNAIKTSGNQKTYDLVSLLIGVNNQYRGQSQDQYRIEFRELLQTAIKFAGDRAAHVFVLSTPDWGVSPYAAGQNKINIAQDIDQFNTIAKDECHKVSIAYIDITPLSRSAAGDDSQFASDGLHYSGKQMKLWAEKALPVVKALLKK</sequence>
<dbReference type="STRING" id="662367.SAMN05216167_105280"/>
<keyword evidence="4" id="KW-1185">Reference proteome</keyword>
<keyword evidence="1" id="KW-0732">Signal</keyword>
<reference evidence="3 4" key="1">
    <citation type="submission" date="2016-10" db="EMBL/GenBank/DDBJ databases">
        <authorList>
            <person name="de Groot N.N."/>
        </authorList>
    </citation>
    <scope>NUCLEOTIDE SEQUENCE [LARGE SCALE GENOMIC DNA]</scope>
    <source>
        <strain evidence="3 4">DSM 26130</strain>
    </source>
</reference>
<evidence type="ECO:0000256" key="1">
    <source>
        <dbReference type="SAM" id="SignalP"/>
    </source>
</evidence>
<dbReference type="InterPro" id="IPR036514">
    <property type="entry name" value="SGNH_hydro_sf"/>
</dbReference>
<dbReference type="Gene3D" id="3.40.50.1110">
    <property type="entry name" value="SGNH hydrolase"/>
    <property type="match status" value="1"/>
</dbReference>
<dbReference type="AlphaFoldDB" id="A0A1I1T7R2"/>
<dbReference type="EMBL" id="FOLQ01000005">
    <property type="protein sequence ID" value="SFD51450.1"/>
    <property type="molecule type" value="Genomic_DNA"/>
</dbReference>
<dbReference type="GO" id="GO:0016788">
    <property type="term" value="F:hydrolase activity, acting on ester bonds"/>
    <property type="evidence" value="ECO:0007669"/>
    <property type="project" value="UniProtKB-ARBA"/>
</dbReference>